<dbReference type="InterPro" id="IPR042252">
    <property type="entry name" value="MtfA_N"/>
</dbReference>
<sequence length="264" mass="31368">MIYAILFLGLLILAVLGFSKLKRPKVEAFPEHWNALLEQHVKFYNDLKSREKKRFKKRIMLFLSEVHIEGVKTEIEDLDKILIASSAIIPVFGFKEWYYNNLSGVIVYPDTFNHDLQFSSKSEKRQILGMVGTGQFEKQMILSKRAIRQSFKNETDKRNTPIHEFVHLIDKTDDQTDGIPEAIMKREYIEPWLELMHKEMEDINNNKSDIRTYATTNQAEFFAVASEYFFERPRLFKRKHPEIYKMLKDCFQQHPAKRRQEDRA</sequence>
<reference evidence="1 2" key="1">
    <citation type="submission" date="2018-03" db="EMBL/GenBank/DDBJ databases">
        <title>Mesoflavibacter sp. HG37 and Mesoflavibacter sp. HG96 sp.nov., two marine bacteria isolated from seawater of Western Pacific Ocean.</title>
        <authorList>
            <person name="Cheng H."/>
            <person name="Wu Y.-H."/>
            <person name="Guo L.-L."/>
            <person name="Xu X.-W."/>
        </authorList>
    </citation>
    <scope>NUCLEOTIDE SEQUENCE [LARGE SCALE GENOMIC DNA]</scope>
    <source>
        <strain evidence="1 2">KCTC 32269</strain>
    </source>
</reference>
<dbReference type="PANTHER" id="PTHR30164:SF2">
    <property type="entry name" value="PROTEIN MTFA"/>
    <property type="match status" value="1"/>
</dbReference>
<dbReference type="OrthoDB" id="9786424at2"/>
<dbReference type="Gene3D" id="3.40.390.10">
    <property type="entry name" value="Collagenase (Catalytic Domain)"/>
    <property type="match status" value="1"/>
</dbReference>
<evidence type="ECO:0000313" key="2">
    <source>
        <dbReference type="Proteomes" id="UP000238426"/>
    </source>
</evidence>
<dbReference type="InterPro" id="IPR024079">
    <property type="entry name" value="MetalloPept_cat_dom_sf"/>
</dbReference>
<dbReference type="Gene3D" id="1.10.472.150">
    <property type="entry name" value="Glucose-regulated metallo-peptidase M90, N-terminal domain"/>
    <property type="match status" value="1"/>
</dbReference>
<dbReference type="PANTHER" id="PTHR30164">
    <property type="entry name" value="MTFA PEPTIDASE"/>
    <property type="match status" value="1"/>
</dbReference>
<dbReference type="EMBL" id="PXOQ01000015">
    <property type="protein sequence ID" value="PSG86290.1"/>
    <property type="molecule type" value="Genomic_DNA"/>
</dbReference>
<keyword evidence="2" id="KW-1185">Reference proteome</keyword>
<dbReference type="GO" id="GO:0004177">
    <property type="term" value="F:aminopeptidase activity"/>
    <property type="evidence" value="ECO:0007669"/>
    <property type="project" value="TreeGrafter"/>
</dbReference>
<dbReference type="Pfam" id="PF06167">
    <property type="entry name" value="Peptidase_M90"/>
    <property type="match status" value="1"/>
</dbReference>
<proteinExistence type="predicted"/>
<evidence type="ECO:0000313" key="1">
    <source>
        <dbReference type="EMBL" id="PSG86290.1"/>
    </source>
</evidence>
<organism evidence="1 2">
    <name type="scientific">Aurantibacter aestuarii</name>
    <dbReference type="NCBI Taxonomy" id="1266046"/>
    <lineage>
        <taxon>Bacteria</taxon>
        <taxon>Pseudomonadati</taxon>
        <taxon>Bacteroidota</taxon>
        <taxon>Flavobacteriia</taxon>
        <taxon>Flavobacteriales</taxon>
        <taxon>Flavobacteriaceae</taxon>
        <taxon>Aurantibacter</taxon>
    </lineage>
</organism>
<dbReference type="Proteomes" id="UP000238426">
    <property type="component" value="Unassembled WGS sequence"/>
</dbReference>
<dbReference type="InterPro" id="IPR010384">
    <property type="entry name" value="MtfA_fam"/>
</dbReference>
<dbReference type="SUPFAM" id="SSF55486">
    <property type="entry name" value="Metalloproteases ('zincins'), catalytic domain"/>
    <property type="match status" value="1"/>
</dbReference>
<comment type="caution">
    <text evidence="1">The sequence shown here is derived from an EMBL/GenBank/DDBJ whole genome shotgun (WGS) entry which is preliminary data.</text>
</comment>
<dbReference type="GO" id="GO:0005829">
    <property type="term" value="C:cytosol"/>
    <property type="evidence" value="ECO:0007669"/>
    <property type="project" value="TreeGrafter"/>
</dbReference>
<name>A0A2T1N4Y7_9FLAO</name>
<dbReference type="CDD" id="cd20169">
    <property type="entry name" value="Peptidase_M90_mtfA"/>
    <property type="match status" value="1"/>
</dbReference>
<dbReference type="AlphaFoldDB" id="A0A2T1N4Y7"/>
<gene>
    <name evidence="1" type="ORF">C7H52_11375</name>
</gene>
<accession>A0A2T1N4Y7</accession>
<protein>
    <submittedName>
        <fullName evidence="1">Peptidase</fullName>
    </submittedName>
</protein>
<dbReference type="GO" id="GO:0008237">
    <property type="term" value="F:metallopeptidase activity"/>
    <property type="evidence" value="ECO:0007669"/>
    <property type="project" value="InterPro"/>
</dbReference>
<dbReference type="RefSeq" id="WP_106464028.1">
    <property type="nucleotide sequence ID" value="NZ_PXOQ01000015.1"/>
</dbReference>